<evidence type="ECO:0000313" key="5">
    <source>
        <dbReference type="EMBL" id="VDM28739.1"/>
    </source>
</evidence>
<protein>
    <submittedName>
        <fullName evidence="7">Small heat shock protein OV25-1</fullName>
    </submittedName>
</protein>
<dbReference type="GO" id="GO:0042026">
    <property type="term" value="P:protein refolding"/>
    <property type="evidence" value="ECO:0007669"/>
    <property type="project" value="TreeGrafter"/>
</dbReference>
<name>A0A183U3F2_TOXCA</name>
<dbReference type="GO" id="GO:0051082">
    <property type="term" value="F:unfolded protein binding"/>
    <property type="evidence" value="ECO:0007669"/>
    <property type="project" value="TreeGrafter"/>
</dbReference>
<evidence type="ECO:0000256" key="1">
    <source>
        <dbReference type="ARBA" id="ARBA00023016"/>
    </source>
</evidence>
<evidence type="ECO:0000313" key="6">
    <source>
        <dbReference type="Proteomes" id="UP000050794"/>
    </source>
</evidence>
<organism evidence="6 7">
    <name type="scientific">Toxocara canis</name>
    <name type="common">Canine roundworm</name>
    <dbReference type="NCBI Taxonomy" id="6265"/>
    <lineage>
        <taxon>Eukaryota</taxon>
        <taxon>Metazoa</taxon>
        <taxon>Ecdysozoa</taxon>
        <taxon>Nematoda</taxon>
        <taxon>Chromadorea</taxon>
        <taxon>Rhabditida</taxon>
        <taxon>Spirurina</taxon>
        <taxon>Ascaridomorpha</taxon>
        <taxon>Ascaridoidea</taxon>
        <taxon>Toxocaridae</taxon>
        <taxon>Toxocara</taxon>
    </lineage>
</organism>
<gene>
    <name evidence="5" type="ORF">TCNE_LOCUS3022</name>
</gene>
<dbReference type="PANTHER" id="PTHR45640:SF13">
    <property type="entry name" value="HEAT SHOCK PROTEIN 22-RELATED"/>
    <property type="match status" value="1"/>
</dbReference>
<evidence type="ECO:0000313" key="7">
    <source>
        <dbReference type="WBParaSite" id="TCNE_0000302201-mRNA-1"/>
    </source>
</evidence>
<evidence type="ECO:0000256" key="3">
    <source>
        <dbReference type="RuleBase" id="RU003616"/>
    </source>
</evidence>
<reference evidence="7" key="1">
    <citation type="submission" date="2016-06" db="UniProtKB">
        <authorList>
            <consortium name="WormBaseParasite"/>
        </authorList>
    </citation>
    <scope>IDENTIFICATION</scope>
</reference>
<dbReference type="GO" id="GO:0005634">
    <property type="term" value="C:nucleus"/>
    <property type="evidence" value="ECO:0007669"/>
    <property type="project" value="TreeGrafter"/>
</dbReference>
<dbReference type="Proteomes" id="UP000050794">
    <property type="component" value="Unassembled WGS sequence"/>
</dbReference>
<dbReference type="GO" id="GO:0009408">
    <property type="term" value="P:response to heat"/>
    <property type="evidence" value="ECO:0007669"/>
    <property type="project" value="TreeGrafter"/>
</dbReference>
<dbReference type="AlphaFoldDB" id="A0A183U3F2"/>
<evidence type="ECO:0000259" key="4">
    <source>
        <dbReference type="PROSITE" id="PS01031"/>
    </source>
</evidence>
<keyword evidence="1" id="KW-0346">Stress response</keyword>
<dbReference type="InterPro" id="IPR002068">
    <property type="entry name" value="A-crystallin/Hsp20_dom"/>
</dbReference>
<evidence type="ECO:0000256" key="2">
    <source>
        <dbReference type="PROSITE-ProRule" id="PRU00285"/>
    </source>
</evidence>
<dbReference type="InterPro" id="IPR008978">
    <property type="entry name" value="HSP20-like_chaperone"/>
</dbReference>
<dbReference type="GO" id="GO:0005737">
    <property type="term" value="C:cytoplasm"/>
    <property type="evidence" value="ECO:0007669"/>
    <property type="project" value="TreeGrafter"/>
</dbReference>
<reference evidence="5 6" key="2">
    <citation type="submission" date="2018-11" db="EMBL/GenBank/DDBJ databases">
        <authorList>
            <consortium name="Pathogen Informatics"/>
        </authorList>
    </citation>
    <scope>NUCLEOTIDE SEQUENCE [LARGE SCALE GENOMIC DNA]</scope>
</reference>
<dbReference type="PRINTS" id="PR00299">
    <property type="entry name" value="ACRYSTALLIN"/>
</dbReference>
<dbReference type="PANTHER" id="PTHR45640">
    <property type="entry name" value="HEAT SHOCK PROTEIN HSP-12.2-RELATED"/>
    <property type="match status" value="1"/>
</dbReference>
<accession>A0A183U3F2</accession>
<dbReference type="WBParaSite" id="TCNE_0000302201-mRNA-1">
    <property type="protein sequence ID" value="TCNE_0000302201-mRNA-1"/>
    <property type="gene ID" value="TCNE_0000302201"/>
</dbReference>
<dbReference type="SUPFAM" id="SSF49764">
    <property type="entry name" value="HSP20-like chaperones"/>
    <property type="match status" value="1"/>
</dbReference>
<dbReference type="InterPro" id="IPR001436">
    <property type="entry name" value="Alpha-crystallin/sHSP_animal"/>
</dbReference>
<dbReference type="EMBL" id="UYWY01003528">
    <property type="protein sequence ID" value="VDM28739.1"/>
    <property type="molecule type" value="Genomic_DNA"/>
</dbReference>
<comment type="similarity">
    <text evidence="2 3">Belongs to the small heat shock protein (HSP20) family.</text>
</comment>
<dbReference type="PROSITE" id="PS01031">
    <property type="entry name" value="SHSP"/>
    <property type="match status" value="1"/>
</dbReference>
<feature type="domain" description="SHSP" evidence="4">
    <location>
        <begin position="49"/>
        <end position="158"/>
    </location>
</feature>
<sequence length="173" mass="20125">MSLLTYYPHSYYRYSPLERSIARVFDDTLREMERPFRWIAPYWLDQPEIQQCNIGNALGSIVNDKEKFNVEIDVTQFRPEELSVNIRDHELIVEGHHEEKSDESGKIERHFIRKYTLPNDAQLDTIESHISDKGILSVDAKKGSIAGPPSRNIPIQMAPREAKMNNEIENKNV</sequence>
<dbReference type="CDD" id="cd06526">
    <property type="entry name" value="metazoan_ACD"/>
    <property type="match status" value="1"/>
</dbReference>
<dbReference type="Gene3D" id="2.60.40.790">
    <property type="match status" value="1"/>
</dbReference>
<keyword evidence="6" id="KW-1185">Reference proteome</keyword>
<proteinExistence type="inferred from homology"/>
<dbReference type="Pfam" id="PF00011">
    <property type="entry name" value="HSP20"/>
    <property type="match status" value="1"/>
</dbReference>